<name>A0A9W6WRG1_9STRA</name>
<comment type="caution">
    <text evidence="2">The sequence shown here is derived from an EMBL/GenBank/DDBJ whole genome shotgun (WGS) entry which is preliminary data.</text>
</comment>
<feature type="transmembrane region" description="Helical" evidence="1">
    <location>
        <begin position="173"/>
        <end position="195"/>
    </location>
</feature>
<keyword evidence="1" id="KW-0812">Transmembrane</keyword>
<reference evidence="2" key="1">
    <citation type="submission" date="2023-04" db="EMBL/GenBank/DDBJ databases">
        <title>Phytophthora lilii NBRC 32176.</title>
        <authorList>
            <person name="Ichikawa N."/>
            <person name="Sato H."/>
            <person name="Tonouchi N."/>
        </authorList>
    </citation>
    <scope>NUCLEOTIDE SEQUENCE</scope>
    <source>
        <strain evidence="2">NBRC 32176</strain>
    </source>
</reference>
<gene>
    <name evidence="2" type="ORF">Plil01_000495000</name>
</gene>
<dbReference type="AlphaFoldDB" id="A0A9W6WRG1"/>
<protein>
    <submittedName>
        <fullName evidence="2">Unnamed protein product</fullName>
    </submittedName>
</protein>
<proteinExistence type="predicted"/>
<keyword evidence="1" id="KW-0472">Membrane</keyword>
<sequence length="275" mass="30620">MLQSLRILQFVLQFVVLVLVIVAVYLHSWAVIELKVFETPSSSSDNPVLQLTFAPDGYCSRLSNGSSECRPFLHAILENSRQPDDWPNTALDPLAVPPAHLESESAENFMVTQALSCWCQTRGELTWYMQGAQNVACLVVLETIKYAMALCGFAATVSLGMSSLLFPQHFSGCHAFSSFTSAMLGLLVTLAWWYYSSTYIDRNYLDELSLQWHHGASYHCALIAFALATANAQIAFDTTAPAGAQKYTRRFIRPTSRVEQPDDWDPLSCPANYLV</sequence>
<evidence type="ECO:0000313" key="2">
    <source>
        <dbReference type="EMBL" id="GMF14797.1"/>
    </source>
</evidence>
<feature type="transmembrane region" description="Helical" evidence="1">
    <location>
        <begin position="146"/>
        <end position="166"/>
    </location>
</feature>
<evidence type="ECO:0000313" key="3">
    <source>
        <dbReference type="Proteomes" id="UP001165083"/>
    </source>
</evidence>
<dbReference type="EMBL" id="BSXW01000206">
    <property type="protein sequence ID" value="GMF14797.1"/>
    <property type="molecule type" value="Genomic_DNA"/>
</dbReference>
<keyword evidence="3" id="KW-1185">Reference proteome</keyword>
<feature type="transmembrane region" description="Helical" evidence="1">
    <location>
        <begin position="7"/>
        <end position="32"/>
    </location>
</feature>
<evidence type="ECO:0000256" key="1">
    <source>
        <dbReference type="SAM" id="Phobius"/>
    </source>
</evidence>
<accession>A0A9W6WRG1</accession>
<organism evidence="2 3">
    <name type="scientific">Phytophthora lilii</name>
    <dbReference type="NCBI Taxonomy" id="2077276"/>
    <lineage>
        <taxon>Eukaryota</taxon>
        <taxon>Sar</taxon>
        <taxon>Stramenopiles</taxon>
        <taxon>Oomycota</taxon>
        <taxon>Peronosporomycetes</taxon>
        <taxon>Peronosporales</taxon>
        <taxon>Peronosporaceae</taxon>
        <taxon>Phytophthora</taxon>
    </lineage>
</organism>
<dbReference type="OrthoDB" id="108697at2759"/>
<keyword evidence="1" id="KW-1133">Transmembrane helix</keyword>
<dbReference type="Proteomes" id="UP001165083">
    <property type="component" value="Unassembled WGS sequence"/>
</dbReference>